<name>A0A8J2Z4K4_9GAMM</name>
<comment type="caution">
    <text evidence="1">The sequence shown here is derived from an EMBL/GenBank/DDBJ whole genome shotgun (WGS) entry which is preliminary data.</text>
</comment>
<proteinExistence type="predicted"/>
<dbReference type="AlphaFoldDB" id="A0A8J2Z4K4"/>
<dbReference type="OrthoDB" id="9818353at2"/>
<reference evidence="1" key="2">
    <citation type="submission" date="2020-09" db="EMBL/GenBank/DDBJ databases">
        <authorList>
            <person name="Sun Q."/>
            <person name="Zhou Y."/>
        </authorList>
    </citation>
    <scope>NUCLEOTIDE SEQUENCE</scope>
    <source>
        <strain evidence="1">CGMCC 1.15758</strain>
    </source>
</reference>
<keyword evidence="2" id="KW-1185">Reference proteome</keyword>
<evidence type="ECO:0000313" key="1">
    <source>
        <dbReference type="EMBL" id="GGF98525.1"/>
    </source>
</evidence>
<accession>A0A8J2Z4K4</accession>
<gene>
    <name evidence="1" type="ORF">GCM10010995_14730</name>
</gene>
<dbReference type="Proteomes" id="UP000636949">
    <property type="component" value="Unassembled WGS sequence"/>
</dbReference>
<dbReference type="EMBL" id="BMJS01000015">
    <property type="protein sequence ID" value="GGF98525.1"/>
    <property type="molecule type" value="Genomic_DNA"/>
</dbReference>
<dbReference type="RefSeq" id="WP_117002718.1">
    <property type="nucleotide sequence ID" value="NZ_BMJS01000015.1"/>
</dbReference>
<protein>
    <submittedName>
        <fullName evidence="1">Uncharacterized protein</fullName>
    </submittedName>
</protein>
<organism evidence="1 2">
    <name type="scientific">Cysteiniphilum litorale</name>
    <dbReference type="NCBI Taxonomy" id="2056700"/>
    <lineage>
        <taxon>Bacteria</taxon>
        <taxon>Pseudomonadati</taxon>
        <taxon>Pseudomonadota</taxon>
        <taxon>Gammaproteobacteria</taxon>
        <taxon>Thiotrichales</taxon>
        <taxon>Fastidiosibacteraceae</taxon>
        <taxon>Cysteiniphilum</taxon>
    </lineage>
</organism>
<sequence length="399" mass="46779">MQGVIVSSDYRTLEMSLKVNYSKYYDRHLRSDEKKQVLYIHNSFSLGFGPSRKQKRQEKRKFGCECFVSMYEQIVYCKFGTVFKQITEKEKSFIRLFINSITSLYRMHSITVQEALFLIVDIKGMNVSKMSRYIQRLMMQRNNRGISGLEHRQSVVDFFTSNYPKFVKNKHVPLASMSSKVELVFDHSNKQHVRSDSVISEVDFKDYGELKVINNPDSKYHGQYETIEALAANHRKWLESAEEDRVIKPTRVYRGMDSKSILEKITEQGGLWHNDEKYRKGESFNPYNLFHHDRMGYLSLFFGRFGASYSMGMSTTTDITIAKNYAGKDGVVLEIILEYRNMAFYLSNCPELKEINVARRIAPRQIVAVWHYDTNYSRWVRVESYWTGKALSDMISIEV</sequence>
<reference evidence="1" key="1">
    <citation type="journal article" date="2014" name="Int. J. Syst. Evol. Microbiol.">
        <title>Complete genome sequence of Corynebacterium casei LMG S-19264T (=DSM 44701T), isolated from a smear-ripened cheese.</title>
        <authorList>
            <consortium name="US DOE Joint Genome Institute (JGI-PGF)"/>
            <person name="Walter F."/>
            <person name="Albersmeier A."/>
            <person name="Kalinowski J."/>
            <person name="Ruckert C."/>
        </authorList>
    </citation>
    <scope>NUCLEOTIDE SEQUENCE</scope>
    <source>
        <strain evidence="1">CGMCC 1.15758</strain>
    </source>
</reference>
<evidence type="ECO:0000313" key="2">
    <source>
        <dbReference type="Proteomes" id="UP000636949"/>
    </source>
</evidence>